<keyword evidence="8" id="KW-0800">Toxin</keyword>
<keyword evidence="2 8" id="KW-1277">Toxin-antitoxin system</keyword>
<dbReference type="InterPro" id="IPR029060">
    <property type="entry name" value="PIN-like_dom_sf"/>
</dbReference>
<dbReference type="Gene3D" id="3.40.50.1010">
    <property type="entry name" value="5'-nuclease"/>
    <property type="match status" value="1"/>
</dbReference>
<evidence type="ECO:0000259" key="9">
    <source>
        <dbReference type="Pfam" id="PF01850"/>
    </source>
</evidence>
<dbReference type="RefSeq" id="WP_283222700.1">
    <property type="nucleotide sequence ID" value="NZ_JASGBH010000001.1"/>
</dbReference>
<dbReference type="EC" id="3.1.-.-" evidence="8"/>
<evidence type="ECO:0000256" key="3">
    <source>
        <dbReference type="ARBA" id="ARBA00022722"/>
    </source>
</evidence>
<keyword evidence="4 8" id="KW-0479">Metal-binding</keyword>
<feature type="binding site" evidence="8">
    <location>
        <position position="5"/>
    </location>
    <ligand>
        <name>Mg(2+)</name>
        <dbReference type="ChEBI" id="CHEBI:18420"/>
    </ligand>
</feature>
<evidence type="ECO:0000256" key="1">
    <source>
        <dbReference type="ARBA" id="ARBA00001946"/>
    </source>
</evidence>
<keyword evidence="3 8" id="KW-0540">Nuclease</keyword>
<evidence type="ECO:0000256" key="7">
    <source>
        <dbReference type="ARBA" id="ARBA00038093"/>
    </source>
</evidence>
<organism evidence="10 11">
    <name type="scientific">Limnohabitans lacus</name>
    <dbReference type="NCBI Taxonomy" id="3045173"/>
    <lineage>
        <taxon>Bacteria</taxon>
        <taxon>Pseudomonadati</taxon>
        <taxon>Pseudomonadota</taxon>
        <taxon>Betaproteobacteria</taxon>
        <taxon>Burkholderiales</taxon>
        <taxon>Comamonadaceae</taxon>
        <taxon>Limnohabitans</taxon>
    </lineage>
</organism>
<dbReference type="CDD" id="cd18745">
    <property type="entry name" value="PIN_VapC4-5_FitB-like"/>
    <property type="match status" value="1"/>
</dbReference>
<comment type="caution">
    <text evidence="10">The sequence shown here is derived from an EMBL/GenBank/DDBJ whole genome shotgun (WGS) entry which is preliminary data.</text>
</comment>
<evidence type="ECO:0000256" key="2">
    <source>
        <dbReference type="ARBA" id="ARBA00022649"/>
    </source>
</evidence>
<dbReference type="PANTHER" id="PTHR33653:SF1">
    <property type="entry name" value="RIBONUCLEASE VAPC2"/>
    <property type="match status" value="1"/>
</dbReference>
<evidence type="ECO:0000313" key="11">
    <source>
        <dbReference type="Proteomes" id="UP001431902"/>
    </source>
</evidence>
<gene>
    <name evidence="8" type="primary">vapC</name>
    <name evidence="10" type="ORF">QLQ16_00325</name>
</gene>
<dbReference type="InterPro" id="IPR022907">
    <property type="entry name" value="VapC_family"/>
</dbReference>
<keyword evidence="5 8" id="KW-0378">Hydrolase</keyword>
<dbReference type="InterPro" id="IPR002716">
    <property type="entry name" value="PIN_dom"/>
</dbReference>
<dbReference type="InterPro" id="IPR050556">
    <property type="entry name" value="Type_II_TA_system_RNase"/>
</dbReference>
<keyword evidence="11" id="KW-1185">Reference proteome</keyword>
<dbReference type="EMBL" id="JASGBH010000001">
    <property type="protein sequence ID" value="MDI9232280.1"/>
    <property type="molecule type" value="Genomic_DNA"/>
</dbReference>
<evidence type="ECO:0000256" key="5">
    <source>
        <dbReference type="ARBA" id="ARBA00022801"/>
    </source>
</evidence>
<reference evidence="10" key="1">
    <citation type="submission" date="2023-05" db="EMBL/GenBank/DDBJ databases">
        <title>Limnohabitans sp. strain HM2-2 Genome sequencing and assembly.</title>
        <authorList>
            <person name="Jung Y."/>
        </authorList>
    </citation>
    <scope>NUCLEOTIDE SEQUENCE</scope>
    <source>
        <strain evidence="10">HM2-2</strain>
    </source>
</reference>
<comment type="cofactor">
    <cofactor evidence="1 8">
        <name>Mg(2+)</name>
        <dbReference type="ChEBI" id="CHEBI:18420"/>
    </cofactor>
</comment>
<evidence type="ECO:0000256" key="8">
    <source>
        <dbReference type="HAMAP-Rule" id="MF_00265"/>
    </source>
</evidence>
<feature type="domain" description="PIN" evidence="9">
    <location>
        <begin position="3"/>
        <end position="125"/>
    </location>
</feature>
<dbReference type="SUPFAM" id="SSF88723">
    <property type="entry name" value="PIN domain-like"/>
    <property type="match status" value="1"/>
</dbReference>
<comment type="function">
    <text evidence="8">Toxic component of a toxin-antitoxin (TA) system. An RNase.</text>
</comment>
<evidence type="ECO:0000313" key="10">
    <source>
        <dbReference type="EMBL" id="MDI9232280.1"/>
    </source>
</evidence>
<keyword evidence="6 8" id="KW-0460">Magnesium</keyword>
<name>A0ABT6X2D9_9BURK</name>
<accession>A0ABT6X2D9</accession>
<dbReference type="Proteomes" id="UP001431902">
    <property type="component" value="Unassembled WGS sequence"/>
</dbReference>
<protein>
    <recommendedName>
        <fullName evidence="8">Ribonuclease VapC</fullName>
        <shortName evidence="8">RNase VapC</shortName>
        <ecNumber evidence="8">3.1.-.-</ecNumber>
    </recommendedName>
    <alternativeName>
        <fullName evidence="8">Toxin VapC</fullName>
    </alternativeName>
</protein>
<sequence length="156" mass="16795">MLILDSNTISYYFRGDPQVVPRLQAVRPADLGVPAIVEYELRYGLLRLPQEAATPRLAALAQFLRPMQVLPFDAECAAHAARIRVTLEAAGTPIGPHDTLIAASALRHQATLVTRNVREFSRVPGLQWISWHSDNATAGGIGSGDAAETADAKTAV</sequence>
<dbReference type="HAMAP" id="MF_00265">
    <property type="entry name" value="VapC_Nob1"/>
    <property type="match status" value="1"/>
</dbReference>
<dbReference type="PANTHER" id="PTHR33653">
    <property type="entry name" value="RIBONUCLEASE VAPC2"/>
    <property type="match status" value="1"/>
</dbReference>
<feature type="binding site" evidence="8">
    <location>
        <position position="98"/>
    </location>
    <ligand>
        <name>Mg(2+)</name>
        <dbReference type="ChEBI" id="CHEBI:18420"/>
    </ligand>
</feature>
<evidence type="ECO:0000256" key="4">
    <source>
        <dbReference type="ARBA" id="ARBA00022723"/>
    </source>
</evidence>
<evidence type="ECO:0000256" key="6">
    <source>
        <dbReference type="ARBA" id="ARBA00022842"/>
    </source>
</evidence>
<comment type="similarity">
    <text evidence="7 8">Belongs to the PINc/VapC protein family.</text>
</comment>
<proteinExistence type="inferred from homology"/>
<dbReference type="Pfam" id="PF01850">
    <property type="entry name" value="PIN"/>
    <property type="match status" value="1"/>
</dbReference>